<reference evidence="2 4" key="1">
    <citation type="journal article" date="2012" name="Nature">
        <title>Algal genomes reveal evolutionary mosaicism and the fate of nucleomorphs.</title>
        <authorList>
            <consortium name="DOE Joint Genome Institute"/>
            <person name="Curtis B.A."/>
            <person name="Tanifuji G."/>
            <person name="Burki F."/>
            <person name="Gruber A."/>
            <person name="Irimia M."/>
            <person name="Maruyama S."/>
            <person name="Arias M.C."/>
            <person name="Ball S.G."/>
            <person name="Gile G.H."/>
            <person name="Hirakawa Y."/>
            <person name="Hopkins J.F."/>
            <person name="Kuo A."/>
            <person name="Rensing S.A."/>
            <person name="Schmutz J."/>
            <person name="Symeonidi A."/>
            <person name="Elias M."/>
            <person name="Eveleigh R.J."/>
            <person name="Herman E.K."/>
            <person name="Klute M.J."/>
            <person name="Nakayama T."/>
            <person name="Obornik M."/>
            <person name="Reyes-Prieto A."/>
            <person name="Armbrust E.V."/>
            <person name="Aves S.J."/>
            <person name="Beiko R.G."/>
            <person name="Coutinho P."/>
            <person name="Dacks J.B."/>
            <person name="Durnford D.G."/>
            <person name="Fast N.M."/>
            <person name="Green B.R."/>
            <person name="Grisdale C.J."/>
            <person name="Hempel F."/>
            <person name="Henrissat B."/>
            <person name="Hoppner M.P."/>
            <person name="Ishida K."/>
            <person name="Kim E."/>
            <person name="Koreny L."/>
            <person name="Kroth P.G."/>
            <person name="Liu Y."/>
            <person name="Malik S.B."/>
            <person name="Maier U.G."/>
            <person name="McRose D."/>
            <person name="Mock T."/>
            <person name="Neilson J.A."/>
            <person name="Onodera N.T."/>
            <person name="Poole A.M."/>
            <person name="Pritham E.J."/>
            <person name="Richards T.A."/>
            <person name="Rocap G."/>
            <person name="Roy S.W."/>
            <person name="Sarai C."/>
            <person name="Schaack S."/>
            <person name="Shirato S."/>
            <person name="Slamovits C.H."/>
            <person name="Spencer D.F."/>
            <person name="Suzuki S."/>
            <person name="Worden A.Z."/>
            <person name="Zauner S."/>
            <person name="Barry K."/>
            <person name="Bell C."/>
            <person name="Bharti A.K."/>
            <person name="Crow J.A."/>
            <person name="Grimwood J."/>
            <person name="Kramer R."/>
            <person name="Lindquist E."/>
            <person name="Lucas S."/>
            <person name="Salamov A."/>
            <person name="McFadden G.I."/>
            <person name="Lane C.E."/>
            <person name="Keeling P.J."/>
            <person name="Gray M.W."/>
            <person name="Grigoriev I.V."/>
            <person name="Archibald J.M."/>
        </authorList>
    </citation>
    <scope>NUCLEOTIDE SEQUENCE</scope>
    <source>
        <strain evidence="2 4">CCMP2712</strain>
    </source>
</reference>
<dbReference type="KEGG" id="gtt:GUITHDRAFT_119677"/>
<dbReference type="PaxDb" id="55529-EKX34122"/>
<accession>L1IDD9</accession>
<sequence length="228" mass="26258">MDDVQQKPFLLRKGNLVTYRDLQEENDELRANCQTLSRLVDAMRMEMEQVKRTHEVLPEQMPSGTQACLAHSVKSIEHFEEKSALDNGSTYEQDASGCTCNIGMKYVSLFDGIVDVDKSLVTWLRDVEVQCKHQKNRNAMAASLFGDKRISWMVPRTDRTRSRPCPYRVMVMGIWMLRNWLSIKLEKKNVRQIGQEEDYCSMDHIGKYPSYMYAGTVVLEKGDCVGTD</sequence>
<evidence type="ECO:0000313" key="3">
    <source>
        <dbReference type="EnsemblProtists" id="EKX34122"/>
    </source>
</evidence>
<evidence type="ECO:0000256" key="1">
    <source>
        <dbReference type="SAM" id="Coils"/>
    </source>
</evidence>
<reference evidence="4" key="2">
    <citation type="submission" date="2012-11" db="EMBL/GenBank/DDBJ databases">
        <authorList>
            <person name="Kuo A."/>
            <person name="Curtis B.A."/>
            <person name="Tanifuji G."/>
            <person name="Burki F."/>
            <person name="Gruber A."/>
            <person name="Irimia M."/>
            <person name="Maruyama S."/>
            <person name="Arias M.C."/>
            <person name="Ball S.G."/>
            <person name="Gile G.H."/>
            <person name="Hirakawa Y."/>
            <person name="Hopkins J.F."/>
            <person name="Rensing S.A."/>
            <person name="Schmutz J."/>
            <person name="Symeonidi A."/>
            <person name="Elias M."/>
            <person name="Eveleigh R.J."/>
            <person name="Herman E.K."/>
            <person name="Klute M.J."/>
            <person name="Nakayama T."/>
            <person name="Obornik M."/>
            <person name="Reyes-Prieto A."/>
            <person name="Armbrust E.V."/>
            <person name="Aves S.J."/>
            <person name="Beiko R.G."/>
            <person name="Coutinho P."/>
            <person name="Dacks J.B."/>
            <person name="Durnford D.G."/>
            <person name="Fast N.M."/>
            <person name="Green B.R."/>
            <person name="Grisdale C."/>
            <person name="Hempe F."/>
            <person name="Henrissat B."/>
            <person name="Hoppner M.P."/>
            <person name="Ishida K.-I."/>
            <person name="Kim E."/>
            <person name="Koreny L."/>
            <person name="Kroth P.G."/>
            <person name="Liu Y."/>
            <person name="Malik S.-B."/>
            <person name="Maier U.G."/>
            <person name="McRose D."/>
            <person name="Mock T."/>
            <person name="Neilson J.A."/>
            <person name="Onodera N.T."/>
            <person name="Poole A.M."/>
            <person name="Pritham E.J."/>
            <person name="Richards T.A."/>
            <person name="Rocap G."/>
            <person name="Roy S.W."/>
            <person name="Sarai C."/>
            <person name="Schaack S."/>
            <person name="Shirato S."/>
            <person name="Slamovits C.H."/>
            <person name="Spencer D.F."/>
            <person name="Suzuki S."/>
            <person name="Worden A.Z."/>
            <person name="Zauner S."/>
            <person name="Barry K."/>
            <person name="Bell C."/>
            <person name="Bharti A.K."/>
            <person name="Crow J.A."/>
            <person name="Grimwood J."/>
            <person name="Kramer R."/>
            <person name="Lindquist E."/>
            <person name="Lucas S."/>
            <person name="Salamov A."/>
            <person name="McFadden G.I."/>
            <person name="Lane C.E."/>
            <person name="Keeling P.J."/>
            <person name="Gray M.W."/>
            <person name="Grigoriev I.V."/>
            <person name="Archibald J.M."/>
        </authorList>
    </citation>
    <scope>NUCLEOTIDE SEQUENCE</scope>
    <source>
        <strain evidence="4">CCMP2712</strain>
    </source>
</reference>
<proteinExistence type="predicted"/>
<dbReference type="AlphaFoldDB" id="L1IDD9"/>
<reference evidence="3" key="3">
    <citation type="submission" date="2015-06" db="UniProtKB">
        <authorList>
            <consortium name="EnsemblProtists"/>
        </authorList>
    </citation>
    <scope>IDENTIFICATION</scope>
</reference>
<keyword evidence="1" id="KW-0175">Coiled coil</keyword>
<dbReference type="GeneID" id="17290877"/>
<keyword evidence="4" id="KW-1185">Reference proteome</keyword>
<evidence type="ECO:0000313" key="4">
    <source>
        <dbReference type="Proteomes" id="UP000011087"/>
    </source>
</evidence>
<dbReference type="EnsemblProtists" id="EKX34122">
    <property type="protein sequence ID" value="EKX34122"/>
    <property type="gene ID" value="GUITHDRAFT_119677"/>
</dbReference>
<feature type="coiled-coil region" evidence="1">
    <location>
        <begin position="19"/>
        <end position="53"/>
    </location>
</feature>
<evidence type="ECO:0000313" key="2">
    <source>
        <dbReference type="EMBL" id="EKX34122.1"/>
    </source>
</evidence>
<gene>
    <name evidence="2" type="ORF">GUITHDRAFT_119677</name>
</gene>
<dbReference type="EMBL" id="JH993118">
    <property type="protein sequence ID" value="EKX34122.1"/>
    <property type="molecule type" value="Genomic_DNA"/>
</dbReference>
<dbReference type="RefSeq" id="XP_005821102.1">
    <property type="nucleotide sequence ID" value="XM_005821045.1"/>
</dbReference>
<dbReference type="Proteomes" id="UP000011087">
    <property type="component" value="Unassembled WGS sequence"/>
</dbReference>
<protein>
    <submittedName>
        <fullName evidence="2 3">Uncharacterized protein</fullName>
    </submittedName>
</protein>
<name>L1IDD9_GUITC</name>
<dbReference type="HOGENOM" id="CLU_1216731_0_0_1"/>
<organism evidence="2">
    <name type="scientific">Guillardia theta (strain CCMP2712)</name>
    <name type="common">Cryptophyte</name>
    <dbReference type="NCBI Taxonomy" id="905079"/>
    <lineage>
        <taxon>Eukaryota</taxon>
        <taxon>Cryptophyceae</taxon>
        <taxon>Pyrenomonadales</taxon>
        <taxon>Geminigeraceae</taxon>
        <taxon>Guillardia</taxon>
    </lineage>
</organism>